<feature type="compositionally biased region" description="Acidic residues" evidence="1">
    <location>
        <begin position="1113"/>
        <end position="1140"/>
    </location>
</feature>
<dbReference type="GO" id="GO:0035082">
    <property type="term" value="P:axoneme assembly"/>
    <property type="evidence" value="ECO:0007669"/>
    <property type="project" value="TreeGrafter"/>
</dbReference>
<accession>A0A8C6LX66</accession>
<protein>
    <submittedName>
        <fullName evidence="2">Uncharacterized protein</fullName>
    </submittedName>
</protein>
<feature type="compositionally biased region" description="Basic and acidic residues" evidence="1">
    <location>
        <begin position="901"/>
        <end position="963"/>
    </location>
</feature>
<feature type="compositionally biased region" description="Acidic residues" evidence="1">
    <location>
        <begin position="1002"/>
        <end position="1043"/>
    </location>
</feature>
<feature type="region of interest" description="Disordered" evidence="1">
    <location>
        <begin position="1632"/>
        <end position="1663"/>
    </location>
</feature>
<reference evidence="2" key="1">
    <citation type="submission" date="2014-08" db="EMBL/GenBank/DDBJ databases">
        <authorList>
            <person name="Senf B."/>
            <person name="Petzold A."/>
            <person name="Downie B.R."/>
            <person name="Koch P."/>
            <person name="Platzer M."/>
        </authorList>
    </citation>
    <scope>NUCLEOTIDE SEQUENCE [LARGE SCALE GENOMIC DNA]</scope>
    <source>
        <strain evidence="2">GRZ</strain>
    </source>
</reference>
<feature type="region of interest" description="Disordered" evidence="1">
    <location>
        <begin position="856"/>
        <end position="1310"/>
    </location>
</feature>
<feature type="region of interest" description="Disordered" evidence="1">
    <location>
        <begin position="1525"/>
        <end position="1544"/>
    </location>
</feature>
<feature type="compositionally biased region" description="Acidic residues" evidence="1">
    <location>
        <begin position="860"/>
        <end position="871"/>
    </location>
</feature>
<feature type="compositionally biased region" description="Low complexity" evidence="1">
    <location>
        <begin position="387"/>
        <end position="408"/>
    </location>
</feature>
<dbReference type="PANTHER" id="PTHR23005:SF4">
    <property type="entry name" value="OXYGEN-REGULATED PROTEIN 1"/>
    <property type="match status" value="1"/>
</dbReference>
<dbReference type="PANTHER" id="PTHR23005">
    <property type="entry name" value="RETINITIS PIGMENTOSA 1 PROTEIN"/>
    <property type="match status" value="1"/>
</dbReference>
<feature type="compositionally biased region" description="Polar residues" evidence="1">
    <location>
        <begin position="199"/>
        <end position="215"/>
    </location>
</feature>
<feature type="compositionally biased region" description="Polar residues" evidence="1">
    <location>
        <begin position="1643"/>
        <end position="1663"/>
    </location>
</feature>
<dbReference type="GeneTree" id="ENSGT00940000178871"/>
<feature type="compositionally biased region" description="Polar residues" evidence="1">
    <location>
        <begin position="68"/>
        <end position="91"/>
    </location>
</feature>
<feature type="compositionally biased region" description="Acidic residues" evidence="1">
    <location>
        <begin position="1221"/>
        <end position="1252"/>
    </location>
</feature>
<feature type="compositionally biased region" description="Polar residues" evidence="1">
    <location>
        <begin position="355"/>
        <end position="364"/>
    </location>
</feature>
<evidence type="ECO:0000256" key="1">
    <source>
        <dbReference type="SAM" id="MobiDB-lite"/>
    </source>
</evidence>
<evidence type="ECO:0000313" key="3">
    <source>
        <dbReference type="Proteomes" id="UP000694548"/>
    </source>
</evidence>
<dbReference type="GO" id="GO:0005930">
    <property type="term" value="C:axoneme"/>
    <property type="evidence" value="ECO:0007669"/>
    <property type="project" value="TreeGrafter"/>
</dbReference>
<proteinExistence type="predicted"/>
<sequence>MYENEGRDVEPGACIVPRDDDIEKSFCVNPDGSMTVEMKVRLTIKEQELLYWTTTLSRSSLSRRKVCTSGSASERNSPDSNNVIAKDSSNVQEDETKEDNCHNGAVSFNDEQTCKSFTSTTLGKATTRLKRTPTPGPRHVNKKTSVESVKVVTETGVQESTKGHYSYTERTRDGETAEEFCIVRHSSSSSSRPMAKPRTTASSGASNERFSTRTSGEAEVLQIQNNGMEVTETVMHIYESQGCYDNYFANEEYSADAASLQASPSVAESKPSTDSGPLSSSNDCDIDCNWQPPNAESLQRQKEEMLSLSSEPESLTRQVANNPSPALENKAVNTQSMEKVKTENTATSIKRKKIISSTASTNSTDKTRKEIRSSRHSKHSSTDKMSSDASVGKKSLSSSEKSKSVLNSKGEEKSHSRPSIKDQPRPQKGSALSLPSENVTTTPPKRINTVKAAGNDNSLNVNSPIGRPRIKKNMSDILPTKKSSASSTRTIGRPKSLMECQQSPPKLNVELSESGSIPSLNPSPSEIHQYVEDWLEKVSPNPAPYAEELMADDAEARTKVVFKLGDDSESEEVTDHQTNVSDAMKKSSSCLSVPLFHEGPATPLLQGEQRARGLCVSMPSVRADPLTHENKLRLHKSAEAIGPDESAMSLSNMLSPKDKMKPVLQQLCSSIQCIRRTSDAAPTLQNSSSLPNFSTQVASVFGSSCKAFLSFLSVMTLKDNLKGSPPAGANQSRTTSEAMLMMESLQKISTMEDEEKQRASLTDLQSRASSQFRERWKDFQIMRERFESEPLSPRVSETEFALDVVSEGGDLFEERRLGLDELMDELNMPQDLREEIASTIQSFYPVDESTFVETVKHESDSEEDVELLIGEDETKLSPEADSSAEDLNEARTEFNGSEESEINKPPKDEEVEEGNPKENEEKEEWKREEGVVVRFLEKAGNDEKQKDWEEERISGGESDEKGRAGITEDEEVMRNRLEGIDKDQTEENGEGLADETGHEGSVEDTDEREGANETEEEEKEAETLIDESQEEGDNFSEDVEEEERMGKGELHDEDEEEPLTDGRGEEEGEKLCYVGVEEEGKGENDDRDEAEALSDESQKKVENPCDVEKGGNSEEDEETIEHEEKEVEENGLTEEAEEGTDEKWKVSEEKCEEANREEGNDRTDEGENKEEVKQLMKEVIERNVNEEEFSEEYKSEQKEKDDTEEERCDQAEKDRNVQEVESTEEGEVIDELGDEENMTVDEEERVSDEEERPSEHRGSCQGANLQDNQESPSQYSSEGQCEDDKGRDTAHETDEGGEEHEAGSISLSHPGEISQELLDFVNNALQSHSLVFTYDTQGNLRIVTDNARVVQPKQGMIPKAGKDNSYGLKCLPSPITSDLSDYRPETSGSGGYKTQESEDIVSENGEDAPEKQSIKTQSSSRTERRNQRRAVSNVSAVSSSEALQNSSIGSVRSSSDAGTKSSREDLSYFSAASSLKAEAEAQNAQSNTDGVLIDQGRWLLKENHLIRKSPPVSLGMYRDLDSTSVDTAHGNMSEDSPPYTKTQHDPLAAISSSELEEMAKPLTPKCTYYNMPHGSDSDPFLDDVSDRSVKLDASSVKARGFRVSPAVDTSKTWTNRNGSLSSFASVEFKIPDRKVHPEGESSAVRQTRRTSSGEQGALQPQDSLESLHLRCGQYCPIL</sequence>
<feature type="region of interest" description="Disordered" evidence="1">
    <location>
        <begin position="1356"/>
        <end position="1462"/>
    </location>
</feature>
<feature type="compositionally biased region" description="Acidic residues" evidence="1">
    <location>
        <begin position="1397"/>
        <end position="1407"/>
    </location>
</feature>
<dbReference type="Proteomes" id="UP000694548">
    <property type="component" value="Chromosome sgr09"/>
</dbReference>
<keyword evidence="3" id="KW-1185">Reference proteome</keyword>
<feature type="compositionally biased region" description="Low complexity" evidence="1">
    <location>
        <begin position="306"/>
        <end position="315"/>
    </location>
</feature>
<dbReference type="GO" id="GO:0042461">
    <property type="term" value="P:photoreceptor cell development"/>
    <property type="evidence" value="ECO:0007669"/>
    <property type="project" value="TreeGrafter"/>
</dbReference>
<dbReference type="Ensembl" id="ENSNFUT00015026498.1">
    <property type="protein sequence ID" value="ENSNFUP00015025361.1"/>
    <property type="gene ID" value="ENSNFUG00015012262.1"/>
</dbReference>
<name>A0A8C6LX66_NOTFU</name>
<feature type="compositionally biased region" description="Basic and acidic residues" evidence="1">
    <location>
        <begin position="1141"/>
        <end position="1201"/>
    </location>
</feature>
<feature type="compositionally biased region" description="Basic and acidic residues" evidence="1">
    <location>
        <begin position="1208"/>
        <end position="1218"/>
    </location>
</feature>
<feature type="compositionally biased region" description="Acidic residues" evidence="1">
    <location>
        <begin position="1085"/>
        <end position="1094"/>
    </location>
</feature>
<feature type="compositionally biased region" description="Basic and acidic residues" evidence="1">
    <location>
        <begin position="1096"/>
        <end position="1112"/>
    </location>
</feature>
<feature type="compositionally biased region" description="Polar residues" evidence="1">
    <location>
        <begin position="1261"/>
        <end position="1279"/>
    </location>
</feature>
<feature type="compositionally biased region" description="Basic and acidic residues" evidence="1">
    <location>
        <begin position="409"/>
        <end position="425"/>
    </location>
</feature>
<reference evidence="2" key="3">
    <citation type="submission" date="2025-09" db="UniProtKB">
        <authorList>
            <consortium name="Ensembl"/>
        </authorList>
    </citation>
    <scope>IDENTIFICATION</scope>
</reference>
<feature type="compositionally biased region" description="Basic and acidic residues" evidence="1">
    <location>
        <begin position="1282"/>
        <end position="1302"/>
    </location>
</feature>
<feature type="compositionally biased region" description="Polar residues" evidence="1">
    <location>
        <begin position="433"/>
        <end position="443"/>
    </location>
</feature>
<feature type="compositionally biased region" description="Polar residues" evidence="1">
    <location>
        <begin position="1443"/>
        <end position="1460"/>
    </location>
</feature>
<dbReference type="GO" id="GO:0060041">
    <property type="term" value="P:retina development in camera-type eye"/>
    <property type="evidence" value="ECO:0007669"/>
    <property type="project" value="TreeGrafter"/>
</dbReference>
<feature type="compositionally biased region" description="Polar residues" evidence="1">
    <location>
        <begin position="499"/>
        <end position="524"/>
    </location>
</feature>
<feature type="region of interest" description="Disordered" evidence="1">
    <location>
        <begin position="498"/>
        <end position="524"/>
    </location>
</feature>
<feature type="compositionally biased region" description="Basic and acidic residues" evidence="1">
    <location>
        <begin position="972"/>
        <end position="985"/>
    </location>
</feature>
<feature type="region of interest" description="Disordered" evidence="1">
    <location>
        <begin position="185"/>
        <end position="215"/>
    </location>
</feature>
<evidence type="ECO:0000313" key="2">
    <source>
        <dbReference type="Ensembl" id="ENSNFUP00015025361.1"/>
    </source>
</evidence>
<feature type="compositionally biased region" description="Polar residues" evidence="1">
    <location>
        <begin position="331"/>
        <end position="348"/>
    </location>
</feature>
<feature type="region of interest" description="Disordered" evidence="1">
    <location>
        <begin position="63"/>
        <end position="99"/>
    </location>
</feature>
<feature type="region of interest" description="Disordered" evidence="1">
    <location>
        <begin position="260"/>
        <end position="471"/>
    </location>
</feature>
<feature type="compositionally biased region" description="Polar residues" evidence="1">
    <location>
        <begin position="260"/>
        <end position="283"/>
    </location>
</feature>
<reference evidence="2" key="2">
    <citation type="submission" date="2025-08" db="UniProtKB">
        <authorList>
            <consortium name="Ensembl"/>
        </authorList>
    </citation>
    <scope>IDENTIFICATION</scope>
</reference>
<organism evidence="2 3">
    <name type="scientific">Nothobranchius furzeri</name>
    <name type="common">Turquoise killifish</name>
    <dbReference type="NCBI Taxonomy" id="105023"/>
    <lineage>
        <taxon>Eukaryota</taxon>
        <taxon>Metazoa</taxon>
        <taxon>Chordata</taxon>
        <taxon>Craniata</taxon>
        <taxon>Vertebrata</taxon>
        <taxon>Euteleostomi</taxon>
        <taxon>Actinopterygii</taxon>
        <taxon>Neopterygii</taxon>
        <taxon>Teleostei</taxon>
        <taxon>Neoteleostei</taxon>
        <taxon>Acanthomorphata</taxon>
        <taxon>Ovalentaria</taxon>
        <taxon>Atherinomorphae</taxon>
        <taxon>Cyprinodontiformes</taxon>
        <taxon>Nothobranchiidae</taxon>
        <taxon>Nothobranchius</taxon>
    </lineage>
</organism>
<feature type="compositionally biased region" description="Low complexity" evidence="1">
    <location>
        <begin position="1430"/>
        <end position="1442"/>
    </location>
</feature>